<feature type="compositionally biased region" description="Low complexity" evidence="5">
    <location>
        <begin position="586"/>
        <end position="606"/>
    </location>
</feature>
<feature type="compositionally biased region" description="Acidic residues" evidence="5">
    <location>
        <begin position="240"/>
        <end position="252"/>
    </location>
</feature>
<feature type="compositionally biased region" description="Basic residues" evidence="5">
    <location>
        <begin position="51"/>
        <end position="62"/>
    </location>
</feature>
<dbReference type="PROSITE" id="PS51360">
    <property type="entry name" value="PLUS3"/>
    <property type="match status" value="1"/>
</dbReference>
<feature type="region of interest" description="Disordered" evidence="5">
    <location>
        <begin position="569"/>
        <end position="622"/>
    </location>
</feature>
<dbReference type="AlphaFoldDB" id="A0A4S3JME0"/>
<feature type="region of interest" description="Disordered" evidence="5">
    <location>
        <begin position="161"/>
        <end position="271"/>
    </location>
</feature>
<dbReference type="GO" id="GO:0016593">
    <property type="term" value="C:Cdc73/Paf1 complex"/>
    <property type="evidence" value="ECO:0007669"/>
    <property type="project" value="TreeGrafter"/>
</dbReference>
<feature type="compositionally biased region" description="Basic and acidic residues" evidence="5">
    <location>
        <begin position="210"/>
        <end position="239"/>
    </location>
</feature>
<feature type="region of interest" description="Disordered" evidence="5">
    <location>
        <begin position="1"/>
        <end position="112"/>
    </location>
</feature>
<keyword evidence="4" id="KW-0539">Nucleus</keyword>
<protein>
    <recommendedName>
        <fullName evidence="6">Plus3 domain-containing protein</fullName>
    </recommendedName>
</protein>
<keyword evidence="8" id="KW-1185">Reference proteome</keyword>
<dbReference type="InterPro" id="IPR036128">
    <property type="entry name" value="Plus3-like_sf"/>
</dbReference>
<evidence type="ECO:0000313" key="8">
    <source>
        <dbReference type="Proteomes" id="UP000308092"/>
    </source>
</evidence>
<dbReference type="InterPro" id="IPR004343">
    <property type="entry name" value="Plus-3_dom"/>
</dbReference>
<dbReference type="SMART" id="SM00719">
    <property type="entry name" value="Plus3"/>
    <property type="match status" value="1"/>
</dbReference>
<keyword evidence="3" id="KW-0804">Transcription</keyword>
<dbReference type="GO" id="GO:0003677">
    <property type="term" value="F:DNA binding"/>
    <property type="evidence" value="ECO:0007669"/>
    <property type="project" value="InterPro"/>
</dbReference>
<dbReference type="Gene3D" id="3.90.70.200">
    <property type="entry name" value="Plus-3 domain"/>
    <property type="match status" value="1"/>
</dbReference>
<dbReference type="STRING" id="1220188.A0A4S3JME0"/>
<dbReference type="PANTHER" id="PTHR13115:SF8">
    <property type="entry name" value="RNA POLYMERASE-ASSOCIATED PROTEIN RTF1 HOMOLOG"/>
    <property type="match status" value="1"/>
</dbReference>
<feature type="compositionally biased region" description="Polar residues" evidence="5">
    <location>
        <begin position="82"/>
        <end position="96"/>
    </location>
</feature>
<dbReference type="GO" id="GO:1990269">
    <property type="term" value="F:RNA polymerase II C-terminal domain phosphoserine binding"/>
    <property type="evidence" value="ECO:0007669"/>
    <property type="project" value="TreeGrafter"/>
</dbReference>
<accession>A0A4S3JME0</accession>
<comment type="caution">
    <text evidence="7">The sequence shown here is derived from an EMBL/GenBank/DDBJ whole genome shotgun (WGS) entry which is preliminary data.</text>
</comment>
<dbReference type="PANTHER" id="PTHR13115">
    <property type="entry name" value="RNA POLYMERASE-ASSOCIATED PROTEIN RTF1 HOMOLOG"/>
    <property type="match status" value="1"/>
</dbReference>
<evidence type="ECO:0000256" key="3">
    <source>
        <dbReference type="ARBA" id="ARBA00023163"/>
    </source>
</evidence>
<dbReference type="SUPFAM" id="SSF159042">
    <property type="entry name" value="Plus3-like"/>
    <property type="match status" value="1"/>
</dbReference>
<dbReference type="Pfam" id="PF03126">
    <property type="entry name" value="Plus-3"/>
    <property type="match status" value="1"/>
</dbReference>
<name>A0A4S3JME0_9EURO</name>
<feature type="compositionally biased region" description="Polar residues" evidence="5">
    <location>
        <begin position="24"/>
        <end position="49"/>
    </location>
</feature>
<dbReference type="VEuPathDB" id="FungiDB:EYZ11_003860"/>
<keyword evidence="2" id="KW-0805">Transcription regulation</keyword>
<evidence type="ECO:0000256" key="5">
    <source>
        <dbReference type="SAM" id="MobiDB-lite"/>
    </source>
</evidence>
<feature type="compositionally biased region" description="Basic and acidic residues" evidence="5">
    <location>
        <begin position="253"/>
        <end position="271"/>
    </location>
</feature>
<gene>
    <name evidence="7" type="ORF">EYZ11_003860</name>
</gene>
<organism evidence="7 8">
    <name type="scientific">Aspergillus tanneri</name>
    <dbReference type="NCBI Taxonomy" id="1220188"/>
    <lineage>
        <taxon>Eukaryota</taxon>
        <taxon>Fungi</taxon>
        <taxon>Dikarya</taxon>
        <taxon>Ascomycota</taxon>
        <taxon>Pezizomycotina</taxon>
        <taxon>Eurotiomycetes</taxon>
        <taxon>Eurotiomycetidae</taxon>
        <taxon>Eurotiales</taxon>
        <taxon>Aspergillaceae</taxon>
        <taxon>Aspergillus</taxon>
        <taxon>Aspergillus subgen. Circumdati</taxon>
    </lineage>
</organism>
<evidence type="ECO:0000256" key="1">
    <source>
        <dbReference type="ARBA" id="ARBA00004123"/>
    </source>
</evidence>
<evidence type="ECO:0000256" key="2">
    <source>
        <dbReference type="ARBA" id="ARBA00023015"/>
    </source>
</evidence>
<dbReference type="Proteomes" id="UP000308092">
    <property type="component" value="Unassembled WGS sequence"/>
</dbReference>
<evidence type="ECO:0000256" key="4">
    <source>
        <dbReference type="ARBA" id="ARBA00023242"/>
    </source>
</evidence>
<proteinExistence type="predicted"/>
<evidence type="ECO:0000313" key="7">
    <source>
        <dbReference type="EMBL" id="THC96655.1"/>
    </source>
</evidence>
<reference evidence="7 8" key="1">
    <citation type="submission" date="2019-03" db="EMBL/GenBank/DDBJ databases">
        <title>The genome sequence of a newly discovered highly antifungal drug resistant Aspergillus species, Aspergillus tanneri NIH 1004.</title>
        <authorList>
            <person name="Mounaud S."/>
            <person name="Singh I."/>
            <person name="Joardar V."/>
            <person name="Pakala S."/>
            <person name="Pakala S."/>
            <person name="Venepally P."/>
            <person name="Hoover J."/>
            <person name="Nierman W."/>
            <person name="Chung J."/>
            <person name="Losada L."/>
        </authorList>
    </citation>
    <scope>NUCLEOTIDE SEQUENCE [LARGE SCALE GENOMIC DNA]</scope>
    <source>
        <strain evidence="7 8">NIH1004</strain>
    </source>
</reference>
<feature type="compositionally biased region" description="Polar residues" evidence="5">
    <location>
        <begin position="569"/>
        <end position="584"/>
    </location>
</feature>
<evidence type="ECO:0000259" key="6">
    <source>
        <dbReference type="PROSITE" id="PS51360"/>
    </source>
</evidence>
<comment type="subcellular location">
    <subcellularLocation>
        <location evidence="1">Nucleus</location>
    </subcellularLocation>
</comment>
<dbReference type="EMBL" id="SOSA01000104">
    <property type="protein sequence ID" value="THC96655.1"/>
    <property type="molecule type" value="Genomic_DNA"/>
</dbReference>
<sequence>MADDLDAELLALAGDSSDEEESTPNRQKAASPTASGSPRSPATSSTMGHKSTAKPVRRGRKSKKDDEEDGELSADESHHSLDSASMSESNLGSDSEGSAPGADEDGPIFPYDKLYHSAKDKEEIMAMPEIQREQILSERAQQVDRHNQDLALRRLLASREREEARKAKKNKRKASTANLEDGNRKSSRQKTMLGGRKVGETSDAIQAYKRQREQKGKRDELRRREATTKDQKARTREDRVSDEDAEGESDVEWPDRERSSSPPKDDPPAELRDLQRTRVGRSNFAQVCFYPGFDDAISGCYARVNIGPNRETGLNEYRVCLIVSTYSKEIFFVYILLENAPSDLITEFTEGRPYAMEGANGRSFLTNQYAVLAHGKAEREFPFIACSDSPFTEVEFNRYRQTMAVEDCKMATRSMLANKVSDINRLLNHKFTNEELNEKLRKQGSLDSKALFFKRVENEKQLKLAKAAGDDAEVERLEAELSSLSAPKLAFSNNHSKPRANKPSEHERLAELNLRNQRLNYENVRRAQLEERKASRKAAAAVARGEATANPFLRVRTQARTHYDVNALSATSSQEASGNGTPATGSEAASKSNAPSKPSTPSSSQKRQSKSGIPMIRHRNMDDENIAALDLELDIEI</sequence>
<feature type="domain" description="Plus3" evidence="6">
    <location>
        <begin position="268"/>
        <end position="428"/>
    </location>
</feature>